<dbReference type="SUPFAM" id="SSF52096">
    <property type="entry name" value="ClpP/crotonase"/>
    <property type="match status" value="1"/>
</dbReference>
<reference evidence="3" key="1">
    <citation type="submission" date="2021-01" db="EMBL/GenBank/DDBJ databases">
        <authorList>
            <person name="Corre E."/>
            <person name="Pelletier E."/>
            <person name="Niang G."/>
            <person name="Scheremetjew M."/>
            <person name="Finn R."/>
            <person name="Kale V."/>
            <person name="Holt S."/>
            <person name="Cochrane G."/>
            <person name="Meng A."/>
            <person name="Brown T."/>
            <person name="Cohen L."/>
        </authorList>
    </citation>
    <scope>NUCLEOTIDE SEQUENCE</scope>
    <source>
        <strain evidence="3">CCMP1510</strain>
    </source>
</reference>
<feature type="chain" id="PRO_5031237571" description="Tail specific protease domain-containing protein" evidence="1">
    <location>
        <begin position="18"/>
        <end position="433"/>
    </location>
</feature>
<name>A0A7S3JUD1_9STRA</name>
<dbReference type="Gene3D" id="3.90.226.10">
    <property type="entry name" value="2-enoyl-CoA Hydratase, Chain A, domain 1"/>
    <property type="match status" value="1"/>
</dbReference>
<dbReference type="GO" id="GO:0008236">
    <property type="term" value="F:serine-type peptidase activity"/>
    <property type="evidence" value="ECO:0007669"/>
    <property type="project" value="InterPro"/>
</dbReference>
<dbReference type="SMART" id="SM00245">
    <property type="entry name" value="TSPc"/>
    <property type="match status" value="1"/>
</dbReference>
<sequence>MLFRLEILILGVRIVHSLDIFCKYRKKIATACAATQLIFMNPCYAMMEDTEEAPIDLVTDVVRIVEREFYEELGSEWSSAKRRAFDVARADPDIDAYALISDLLIATGDKFTRLVPRSEVSRLREVSDIGAPRGVLGIQLKMNNKKQLEVIANKKFGSTGQALKKGDVLLQVDGVPATKATLDGDPGSTARLLFERQNGQQYEIVLQRSAPPAPVMTIASGPNKRMLRLGTSFSKATVPALSSLLDGHDTLVLDLRGNRGGVFEAGLASAAQFLEKDAPLTTISTRSAPQQVRKTDYTGPFSRTKRPIILLVDQDTASAAELFAAALHYNKKDIALIGACGATHTFGKAKIQRAETLPGGDLLLISYAVYLTPQNPPKDISGYGLSPLDASISSCCSYPSTTDDNADNSEATRQEECLDATIQAAAIIGHHPK</sequence>
<gene>
    <name evidence="3" type="ORF">ALAG00032_LOCUS3874</name>
</gene>
<dbReference type="Pfam" id="PF03572">
    <property type="entry name" value="Peptidase_S41"/>
    <property type="match status" value="1"/>
</dbReference>
<dbReference type="PANTHER" id="PTHR32060:SF22">
    <property type="entry name" value="CARBOXYL-TERMINAL-PROCESSING PEPTIDASE 3, CHLOROPLASTIC"/>
    <property type="match status" value="1"/>
</dbReference>
<dbReference type="InterPro" id="IPR005151">
    <property type="entry name" value="Tail-specific_protease"/>
</dbReference>
<feature type="signal peptide" evidence="1">
    <location>
        <begin position="1"/>
        <end position="17"/>
    </location>
</feature>
<proteinExistence type="predicted"/>
<dbReference type="GO" id="GO:0004175">
    <property type="term" value="F:endopeptidase activity"/>
    <property type="evidence" value="ECO:0007669"/>
    <property type="project" value="TreeGrafter"/>
</dbReference>
<dbReference type="PANTHER" id="PTHR32060">
    <property type="entry name" value="TAIL-SPECIFIC PROTEASE"/>
    <property type="match status" value="1"/>
</dbReference>
<feature type="domain" description="Tail specific protease" evidence="2">
    <location>
        <begin position="199"/>
        <end position="393"/>
    </location>
</feature>
<dbReference type="EMBL" id="HBIJ01005476">
    <property type="protein sequence ID" value="CAE0363133.1"/>
    <property type="molecule type" value="Transcribed_RNA"/>
</dbReference>
<dbReference type="Gene3D" id="3.30.750.44">
    <property type="match status" value="1"/>
</dbReference>
<dbReference type="Gene3D" id="2.30.42.10">
    <property type="match status" value="1"/>
</dbReference>
<dbReference type="AlphaFoldDB" id="A0A7S3JUD1"/>
<evidence type="ECO:0000259" key="2">
    <source>
        <dbReference type="SMART" id="SM00245"/>
    </source>
</evidence>
<organism evidence="3">
    <name type="scientific">Aureoumbra lagunensis</name>
    <dbReference type="NCBI Taxonomy" id="44058"/>
    <lineage>
        <taxon>Eukaryota</taxon>
        <taxon>Sar</taxon>
        <taxon>Stramenopiles</taxon>
        <taxon>Ochrophyta</taxon>
        <taxon>Pelagophyceae</taxon>
        <taxon>Pelagomonadales</taxon>
        <taxon>Aureoumbra</taxon>
    </lineage>
</organism>
<dbReference type="InterPro" id="IPR036034">
    <property type="entry name" value="PDZ_sf"/>
</dbReference>
<evidence type="ECO:0000313" key="3">
    <source>
        <dbReference type="EMBL" id="CAE0363133.1"/>
    </source>
</evidence>
<accession>A0A7S3JUD1</accession>
<protein>
    <recommendedName>
        <fullName evidence="2">Tail specific protease domain-containing protein</fullName>
    </recommendedName>
</protein>
<keyword evidence="1" id="KW-0732">Signal</keyword>
<dbReference type="InterPro" id="IPR029045">
    <property type="entry name" value="ClpP/crotonase-like_dom_sf"/>
</dbReference>
<evidence type="ECO:0000256" key="1">
    <source>
        <dbReference type="SAM" id="SignalP"/>
    </source>
</evidence>
<dbReference type="GO" id="GO:0006508">
    <property type="term" value="P:proteolysis"/>
    <property type="evidence" value="ECO:0007669"/>
    <property type="project" value="InterPro"/>
</dbReference>